<gene>
    <name evidence="1" type="ORF">FJD38_17735</name>
</gene>
<sequence length="86" mass="9581">MSQEHIFTIEYKLHGAPKKLLIRALHLTDEDAWQWAGCDAGAVPIPKPGKPPLKLFSKPMAERLGITEVHWRGPGSVHGCKPHEHS</sequence>
<dbReference type="Proteomes" id="UP000318428">
    <property type="component" value="Unassembled WGS sequence"/>
</dbReference>
<organism evidence="1 2">
    <name type="scientific">Pseudomonas saxonica</name>
    <dbReference type="NCBI Taxonomy" id="2600598"/>
    <lineage>
        <taxon>Bacteria</taxon>
        <taxon>Pseudomonadati</taxon>
        <taxon>Pseudomonadota</taxon>
        <taxon>Gammaproteobacteria</taxon>
        <taxon>Pseudomonadales</taxon>
        <taxon>Pseudomonadaceae</taxon>
        <taxon>Pseudomonas</taxon>
    </lineage>
</organism>
<reference evidence="1 2" key="1">
    <citation type="submission" date="2019-06" db="EMBL/GenBank/DDBJ databases">
        <title>Pseudomonas bimorpha sp. nov. isolated from bovine raw milk and skim milk concentrate.</title>
        <authorList>
            <person name="Hofmann K."/>
            <person name="Huptas C."/>
            <person name="Doll E."/>
            <person name="Scherer S."/>
            <person name="Wenning M."/>
        </authorList>
    </citation>
    <scope>NUCLEOTIDE SEQUENCE [LARGE SCALE GENOMIC DNA]</scope>
    <source>
        <strain evidence="1 2">DSM 108989</strain>
    </source>
</reference>
<keyword evidence="2" id="KW-1185">Reference proteome</keyword>
<protein>
    <submittedName>
        <fullName evidence="1">Uncharacterized protein</fullName>
    </submittedName>
</protein>
<name>A0ABY3GEU4_9PSED</name>
<accession>A0ABY3GEU4</accession>
<proteinExistence type="predicted"/>
<dbReference type="EMBL" id="VFIO01000007">
    <property type="protein sequence ID" value="TWR87865.1"/>
    <property type="molecule type" value="Genomic_DNA"/>
</dbReference>
<comment type="caution">
    <text evidence="1">The sequence shown here is derived from an EMBL/GenBank/DDBJ whole genome shotgun (WGS) entry which is preliminary data.</text>
</comment>
<dbReference type="InterPro" id="IPR046685">
    <property type="entry name" value="DUF6555"/>
</dbReference>
<dbReference type="Pfam" id="PF20192">
    <property type="entry name" value="DUF6555"/>
    <property type="match status" value="1"/>
</dbReference>
<evidence type="ECO:0000313" key="2">
    <source>
        <dbReference type="Proteomes" id="UP000318428"/>
    </source>
</evidence>
<evidence type="ECO:0000313" key="1">
    <source>
        <dbReference type="EMBL" id="TWR87865.1"/>
    </source>
</evidence>